<dbReference type="EMBL" id="JAMZFW010000049">
    <property type="protein sequence ID" value="MCP1103751.1"/>
    <property type="molecule type" value="Genomic_DNA"/>
</dbReference>
<dbReference type="Proteomes" id="UP001523566">
    <property type="component" value="Unassembled WGS sequence"/>
</dbReference>
<comment type="caution">
    <text evidence="1">The sequence shown here is derived from an EMBL/GenBank/DDBJ whole genome shotgun (WGS) entry which is preliminary data.</text>
</comment>
<gene>
    <name evidence="1" type="ORF">NK125_15240</name>
</gene>
<sequence length="78" mass="8904">GEVMKHFEIGITTGGTREFTFRCDGIHNAYDAINDAVNYFGLGEDMDEIMRILVKMDENKLVTHRHAGLNVYVRDGER</sequence>
<feature type="non-terminal residue" evidence="1">
    <location>
        <position position="1"/>
    </location>
</feature>
<evidence type="ECO:0000313" key="2">
    <source>
        <dbReference type="Proteomes" id="UP001523566"/>
    </source>
</evidence>
<name>A0ABT1EDM1_9FIRM</name>
<dbReference type="RefSeq" id="WP_262067517.1">
    <property type="nucleotide sequence ID" value="NZ_JAMXOD010000049.1"/>
</dbReference>
<keyword evidence="2" id="KW-1185">Reference proteome</keyword>
<accession>A0ABT1EDM1</accession>
<organism evidence="1 2">
    <name type="scientific">Aequitasia blattaphilus</name>
    <dbReference type="NCBI Taxonomy" id="2949332"/>
    <lineage>
        <taxon>Bacteria</taxon>
        <taxon>Bacillati</taxon>
        <taxon>Bacillota</taxon>
        <taxon>Clostridia</taxon>
        <taxon>Lachnospirales</taxon>
        <taxon>Lachnospiraceae</taxon>
        <taxon>Aequitasia</taxon>
    </lineage>
</organism>
<protein>
    <submittedName>
        <fullName evidence="1">Uncharacterized protein</fullName>
    </submittedName>
</protein>
<reference evidence="1 2" key="1">
    <citation type="journal article" date="2022" name="Genome Biol. Evol.">
        <title>Host diet, physiology and behaviors set the stage for Lachnospiraceae cladogenesis.</title>
        <authorList>
            <person name="Vera-Ponce De Leon A."/>
            <person name="Schneider M."/>
            <person name="Jahnes B.C."/>
            <person name="Sadowski V."/>
            <person name="Camuy-Velez L.A."/>
            <person name="Duan J."/>
            <person name="Sabree Z.L."/>
        </authorList>
    </citation>
    <scope>NUCLEOTIDE SEQUENCE [LARGE SCALE GENOMIC DNA]</scope>
    <source>
        <strain evidence="1 2">PAL113</strain>
    </source>
</reference>
<evidence type="ECO:0000313" key="1">
    <source>
        <dbReference type="EMBL" id="MCP1103751.1"/>
    </source>
</evidence>
<proteinExistence type="predicted"/>